<dbReference type="PANTHER" id="PTHR13313:SF0">
    <property type="entry name" value="CYTOCHROME C OXIDASE SUBUNIT 7C, MITOCHONDRIAL"/>
    <property type="match status" value="1"/>
</dbReference>
<comment type="subcellular location">
    <subcellularLocation>
        <location evidence="1 10">Mitochondrion inner membrane</location>
        <topology evidence="1 10">Single-pass membrane protein</topology>
    </subcellularLocation>
</comment>
<keyword evidence="5 10" id="KW-0999">Mitochondrion inner membrane</keyword>
<comment type="subunit">
    <text evidence="10">Component of the cytochrome c oxidase (complex IV, CIV), a multisubunit enzyme composed of a catalytic core of 3 subunits and several supernumerary subunits. The complex exists as a monomer or a dimer and forms supercomplexes (SCs) in the inner mitochondrial membrane with ubiquinol-cytochrome c oxidoreductase (cytochrome b-c1 complex, complex III, CIII).</text>
</comment>
<name>A0AAD7I7K7_9AGAR</name>
<keyword evidence="8 10" id="KW-0496">Mitochondrion</keyword>
<dbReference type="InterPro" id="IPR004202">
    <property type="entry name" value="COX7C/Cox8"/>
</dbReference>
<evidence type="ECO:0000256" key="9">
    <source>
        <dbReference type="ARBA" id="ARBA00023136"/>
    </source>
</evidence>
<keyword evidence="9 10" id="KW-0472">Membrane</keyword>
<evidence type="ECO:0000256" key="5">
    <source>
        <dbReference type="ARBA" id="ARBA00022792"/>
    </source>
</evidence>
<organism evidence="11 12">
    <name type="scientific">Mycena metata</name>
    <dbReference type="NCBI Taxonomy" id="1033252"/>
    <lineage>
        <taxon>Eukaryota</taxon>
        <taxon>Fungi</taxon>
        <taxon>Dikarya</taxon>
        <taxon>Basidiomycota</taxon>
        <taxon>Agaricomycotina</taxon>
        <taxon>Agaricomycetes</taxon>
        <taxon>Agaricomycetidae</taxon>
        <taxon>Agaricales</taxon>
        <taxon>Marasmiineae</taxon>
        <taxon>Mycenaceae</taxon>
        <taxon>Mycena</taxon>
    </lineage>
</organism>
<dbReference type="GO" id="GO:0045277">
    <property type="term" value="C:respiratory chain complex IV"/>
    <property type="evidence" value="ECO:0007669"/>
    <property type="project" value="UniProtKB-UniRule"/>
</dbReference>
<dbReference type="GO" id="GO:0005743">
    <property type="term" value="C:mitochondrial inner membrane"/>
    <property type="evidence" value="ECO:0007669"/>
    <property type="project" value="UniProtKB-SubCell"/>
</dbReference>
<feature type="transmembrane region" description="Helical" evidence="10">
    <location>
        <begin position="61"/>
        <end position="81"/>
    </location>
</feature>
<evidence type="ECO:0000256" key="3">
    <source>
        <dbReference type="ARBA" id="ARBA00010514"/>
    </source>
</evidence>
<protein>
    <recommendedName>
        <fullName evidence="10">Cytochrome c oxidase subunit 8, mitochondrial</fullName>
    </recommendedName>
    <alternativeName>
        <fullName evidence="10">Cytochrome c oxidase polypeptide VIII</fullName>
    </alternativeName>
</protein>
<comment type="similarity">
    <text evidence="3 10">Belongs to the cytochrome c oxidase VIIc family.</text>
</comment>
<accession>A0AAD7I7K7</accession>
<dbReference type="Pfam" id="PF02935">
    <property type="entry name" value="COX7C"/>
    <property type="match status" value="1"/>
</dbReference>
<comment type="pathway">
    <text evidence="2 10">Energy metabolism; oxidative phosphorylation.</text>
</comment>
<evidence type="ECO:0000313" key="11">
    <source>
        <dbReference type="EMBL" id="KAJ7736160.1"/>
    </source>
</evidence>
<evidence type="ECO:0000256" key="7">
    <source>
        <dbReference type="ARBA" id="ARBA00022989"/>
    </source>
</evidence>
<keyword evidence="7 10" id="KW-1133">Transmembrane helix</keyword>
<evidence type="ECO:0000256" key="10">
    <source>
        <dbReference type="RuleBase" id="RU368123"/>
    </source>
</evidence>
<evidence type="ECO:0000313" key="12">
    <source>
        <dbReference type="Proteomes" id="UP001215598"/>
    </source>
</evidence>
<evidence type="ECO:0000256" key="4">
    <source>
        <dbReference type="ARBA" id="ARBA00022692"/>
    </source>
</evidence>
<evidence type="ECO:0000256" key="8">
    <source>
        <dbReference type="ARBA" id="ARBA00023128"/>
    </source>
</evidence>
<proteinExistence type="inferred from homology"/>
<dbReference type="SUPFAM" id="SSF81427">
    <property type="entry name" value="Mitochondrial cytochrome c oxidase subunit VIIc (aka VIIIa)"/>
    <property type="match status" value="1"/>
</dbReference>
<dbReference type="PANTHER" id="PTHR13313">
    <property type="entry name" value="CYTOCHROME C OXIDASE SUBUNIT VIIC"/>
    <property type="match status" value="1"/>
</dbReference>
<reference evidence="11" key="1">
    <citation type="submission" date="2023-03" db="EMBL/GenBank/DDBJ databases">
        <title>Massive genome expansion in bonnet fungi (Mycena s.s.) driven by repeated elements and novel gene families across ecological guilds.</title>
        <authorList>
            <consortium name="Lawrence Berkeley National Laboratory"/>
            <person name="Harder C.B."/>
            <person name="Miyauchi S."/>
            <person name="Viragh M."/>
            <person name="Kuo A."/>
            <person name="Thoen E."/>
            <person name="Andreopoulos B."/>
            <person name="Lu D."/>
            <person name="Skrede I."/>
            <person name="Drula E."/>
            <person name="Henrissat B."/>
            <person name="Morin E."/>
            <person name="Kohler A."/>
            <person name="Barry K."/>
            <person name="LaButti K."/>
            <person name="Morin E."/>
            <person name="Salamov A."/>
            <person name="Lipzen A."/>
            <person name="Mereny Z."/>
            <person name="Hegedus B."/>
            <person name="Baldrian P."/>
            <person name="Stursova M."/>
            <person name="Weitz H."/>
            <person name="Taylor A."/>
            <person name="Grigoriev I.V."/>
            <person name="Nagy L.G."/>
            <person name="Martin F."/>
            <person name="Kauserud H."/>
        </authorList>
    </citation>
    <scope>NUCLEOTIDE SEQUENCE</scope>
    <source>
        <strain evidence="11">CBHHK182m</strain>
    </source>
</reference>
<dbReference type="Proteomes" id="UP001215598">
    <property type="component" value="Unassembled WGS sequence"/>
</dbReference>
<dbReference type="InterPro" id="IPR036636">
    <property type="entry name" value="COX7C/Cox8_sf"/>
</dbReference>
<evidence type="ECO:0000256" key="1">
    <source>
        <dbReference type="ARBA" id="ARBA00004434"/>
    </source>
</evidence>
<dbReference type="Gene3D" id="4.10.49.10">
    <property type="entry name" value="Cytochrome c oxidase subunit VIIc"/>
    <property type="match status" value="1"/>
</dbReference>
<keyword evidence="12" id="KW-1185">Reference proteome</keyword>
<keyword evidence="4 10" id="KW-0812">Transmembrane</keyword>
<dbReference type="GO" id="GO:0006123">
    <property type="term" value="P:mitochondrial electron transport, cytochrome c to oxygen"/>
    <property type="evidence" value="ECO:0007669"/>
    <property type="project" value="UniProtKB-UniRule"/>
</dbReference>
<comment type="caution">
    <text evidence="11">The sequence shown here is derived from an EMBL/GenBank/DDBJ whole genome shotgun (WGS) entry which is preliminary data.</text>
</comment>
<keyword evidence="6 10" id="KW-0809">Transit peptide</keyword>
<comment type="function">
    <text evidence="10">Component of the cytochrome c oxidase, the last enzyme in the mitochondrial electron transport chain which drives oxidative phosphorylation. The respiratory chain contains 3 multisubunit complexes succinate dehydrogenase (complex II, CII), ubiquinol-cytochrome c oxidoreductase (cytochrome b-c1 complex, complex III, CIII) and cytochrome c oxidase (complex IV, CIV), that cooperate to transfer electrons derived from NADH and succinate to molecular oxygen, creating an electrochemical gradient over the inner membrane that drives transmembrane transport and the ATP synthase. Cytochrome c oxidase is the component of the respiratory chain that catalyzes the reduction of oxygen to water. Electrons originating from reduced cytochrome c in the intermembrane space (IMS) are transferred via the dinuclear copper A center (CU(A)) of subunit 2 and heme A of subunit 1 to the active site in subunit 1, a binuclear center (BNC) formed by heme A3 and copper B (CU(B)). The BNC reduces molecular oxygen to 2 water molecules using 4 electrons from cytochrome c in the IMS and 4 protons from the mitochondrial matrix.</text>
</comment>
<sequence length="91" mass="10402">MTPLSRPFATHLKIATLSTIRQRPAALLPSNVSRRMMHAHADEYNNMPFDHSNRRRFAAKAFAYMGFGFTLPFIAVGWQWYKPGGYKNPSS</sequence>
<gene>
    <name evidence="11" type="ORF">B0H16DRAFT_1574636</name>
</gene>
<evidence type="ECO:0000256" key="2">
    <source>
        <dbReference type="ARBA" id="ARBA00004673"/>
    </source>
</evidence>
<dbReference type="EMBL" id="JARKIB010000123">
    <property type="protein sequence ID" value="KAJ7736160.1"/>
    <property type="molecule type" value="Genomic_DNA"/>
</dbReference>
<evidence type="ECO:0000256" key="6">
    <source>
        <dbReference type="ARBA" id="ARBA00022946"/>
    </source>
</evidence>
<dbReference type="AlphaFoldDB" id="A0AAD7I7K7"/>